<evidence type="ECO:0000313" key="3">
    <source>
        <dbReference type="Proteomes" id="UP000197717"/>
    </source>
</evidence>
<evidence type="ECO:0008006" key="4">
    <source>
        <dbReference type="Google" id="ProtNLM"/>
    </source>
</evidence>
<dbReference type="Proteomes" id="UP000197717">
    <property type="component" value="Chromosome"/>
</dbReference>
<dbReference type="EMBL" id="CP022133">
    <property type="protein sequence ID" value="ASG65886.1"/>
    <property type="molecule type" value="Genomic_DNA"/>
</dbReference>
<protein>
    <recommendedName>
        <fullName evidence="4">ABC transporter substrate-binding protein</fullName>
    </recommendedName>
</protein>
<sequence length="278" mass="31431">MPIKNGFSLLALVPALSGALLSASAVANNDITWGVNSAPPFHIYDGEYKDAGVCDALVSAFQQELPQHVHNIRKLPSRRITMIMKRNKNLCFPCVIKNSAYNTTFLYSDTTHKYAPHGVITDRDTGQYITAKYGYPIQFEQLAKDTDLRFGQPDERRYGKLQPFIDDYLLNASNFSFISGQQSHVNVLAMILNDRIDYTVDYEMVKTYYQRTHDDGDKLSFIPIAEYAGEVIEGAVGCTRNEWGKRTIETLNSAISSVQSNSEFQRALERWLGPNRPR</sequence>
<organism evidence="2 3">
    <name type="scientific">Idiomarina piscisalsi</name>
    <dbReference type="NCBI Taxonomy" id="1096243"/>
    <lineage>
        <taxon>Bacteria</taxon>
        <taxon>Pseudomonadati</taxon>
        <taxon>Pseudomonadota</taxon>
        <taxon>Gammaproteobacteria</taxon>
        <taxon>Alteromonadales</taxon>
        <taxon>Idiomarinaceae</taxon>
        <taxon>Idiomarina</taxon>
    </lineage>
</organism>
<evidence type="ECO:0000256" key="1">
    <source>
        <dbReference type="SAM" id="SignalP"/>
    </source>
</evidence>
<name>A0ABM6LU00_9GAMM</name>
<proteinExistence type="predicted"/>
<evidence type="ECO:0000313" key="2">
    <source>
        <dbReference type="EMBL" id="ASG65886.1"/>
    </source>
</evidence>
<reference evidence="2 3" key="1">
    <citation type="submission" date="2017-06" db="EMBL/GenBank/DDBJ databases">
        <title>Complete genome sequence of Idiomarina piscisalsi strain 10PY1A isolated from soil of Soudi Arabia.</title>
        <authorList>
            <person name="Kim M.-C."/>
            <person name="Jung B.K."/>
            <person name="Budiyanto F."/>
            <person name="Nzila A."/>
            <person name="Shin J.-H."/>
        </authorList>
    </citation>
    <scope>NUCLEOTIDE SEQUENCE [LARGE SCALE GENOMIC DNA]</scope>
    <source>
        <strain evidence="2 3">10PY1A</strain>
    </source>
</reference>
<dbReference type="RefSeq" id="WP_088768283.1">
    <property type="nucleotide sequence ID" value="NZ_CP022133.1"/>
</dbReference>
<keyword evidence="1" id="KW-0732">Signal</keyword>
<feature type="chain" id="PRO_5046218065" description="ABC transporter substrate-binding protein" evidence="1">
    <location>
        <begin position="28"/>
        <end position="278"/>
    </location>
</feature>
<dbReference type="SUPFAM" id="SSF53850">
    <property type="entry name" value="Periplasmic binding protein-like II"/>
    <property type="match status" value="1"/>
</dbReference>
<keyword evidence="3" id="KW-1185">Reference proteome</keyword>
<accession>A0ABM6LU00</accession>
<gene>
    <name evidence="2" type="ORF">CEW91_06915</name>
</gene>
<feature type="signal peptide" evidence="1">
    <location>
        <begin position="1"/>
        <end position="27"/>
    </location>
</feature>